<feature type="transmembrane region" description="Helical" evidence="6">
    <location>
        <begin position="454"/>
        <end position="478"/>
    </location>
</feature>
<evidence type="ECO:0000256" key="2">
    <source>
        <dbReference type="ARBA" id="ARBA00022692"/>
    </source>
</evidence>
<feature type="region of interest" description="Disordered" evidence="5">
    <location>
        <begin position="1"/>
        <end position="30"/>
    </location>
</feature>
<keyword evidence="2 6" id="KW-0812">Transmembrane</keyword>
<dbReference type="GO" id="GO:0006882">
    <property type="term" value="P:intracellular zinc ion homeostasis"/>
    <property type="evidence" value="ECO:0007669"/>
    <property type="project" value="TreeGrafter"/>
</dbReference>
<comment type="subcellular location">
    <subcellularLocation>
        <location evidence="1">Membrane</location>
        <topology evidence="1">Multi-pass membrane protein</topology>
    </subcellularLocation>
</comment>
<keyword evidence="8" id="KW-1185">Reference proteome</keyword>
<dbReference type="GO" id="GO:0005385">
    <property type="term" value="F:zinc ion transmembrane transporter activity"/>
    <property type="evidence" value="ECO:0007669"/>
    <property type="project" value="TreeGrafter"/>
</dbReference>
<evidence type="ECO:0000256" key="1">
    <source>
        <dbReference type="ARBA" id="ARBA00004141"/>
    </source>
</evidence>
<dbReference type="VEuPathDB" id="MicrosporidiaDB:DI09_96p90"/>
<protein>
    <submittedName>
        <fullName evidence="7">Uncharacterized protein</fullName>
    </submittedName>
</protein>
<feature type="transmembrane region" description="Helical" evidence="6">
    <location>
        <begin position="490"/>
        <end position="507"/>
    </location>
</feature>
<dbReference type="GeneID" id="25261127"/>
<evidence type="ECO:0000256" key="6">
    <source>
        <dbReference type="SAM" id="Phobius"/>
    </source>
</evidence>
<evidence type="ECO:0000256" key="3">
    <source>
        <dbReference type="ARBA" id="ARBA00022989"/>
    </source>
</evidence>
<feature type="transmembrane region" description="Helical" evidence="6">
    <location>
        <begin position="210"/>
        <end position="232"/>
    </location>
</feature>
<dbReference type="RefSeq" id="XP_013236431.1">
    <property type="nucleotide sequence ID" value="XM_013380977.1"/>
</dbReference>
<dbReference type="GO" id="GO:0016020">
    <property type="term" value="C:membrane"/>
    <property type="evidence" value="ECO:0007669"/>
    <property type="project" value="UniProtKB-SubCell"/>
</dbReference>
<dbReference type="Proteomes" id="UP000029725">
    <property type="component" value="Unassembled WGS sequence"/>
</dbReference>
<feature type="transmembrane region" description="Helical" evidence="6">
    <location>
        <begin position="252"/>
        <end position="274"/>
    </location>
</feature>
<evidence type="ECO:0000256" key="5">
    <source>
        <dbReference type="SAM" id="MobiDB-lite"/>
    </source>
</evidence>
<keyword evidence="3 6" id="KW-1133">Transmembrane helix</keyword>
<keyword evidence="4 6" id="KW-0472">Membrane</keyword>
<sequence>MANRSDPHPTALTQHRPNNHIENYHNSDGNNKGEDTNFKFWNFFDPISDYSLAFSNSVRILFSNSVAMFSTYLSYPIVESNRWLFWFLFPEAEDNFASLYDMESSPVTMKQNSSNFALSEPSSSTCNLLTGCPDFDKLPFPASEGIDGFHNPTLGNLTQGGEEGAWWMPLFSVLFISLFPCLLIFFFVSVKRLFNQKSSSAGTLETFPRLLTLSMLAFAAGGLLGDCVLHLFPVIFSVHTPHHDHGCHVHGSLNMTSISFIFGIFFFWTFELAATSAPNPHKHKLSTSKDEPEKQKKRSSRSKSTVRRRTIAEEPTPETDSSSTTVAASTSESAEENYSNQPAATVHSNHGFAVVHVCADLIHNFTDGLALAAAWSTEAGGGRALGLSTTLAILLHEIPHELGDIAALIHLAGWSFPSALRMQLITSAIGSFGGLLFGLLLSKLSSTFNLTSTILPAILPFSAGGFIYLSLAIIFPQLKAECALFTRKRDVLLIAFFALSGVFLLALV</sequence>
<dbReference type="AlphaFoldDB" id="A0A098VM27"/>
<gene>
    <name evidence="7" type="ORF">DI09_96p90</name>
</gene>
<accession>A0A098VM27</accession>
<dbReference type="PANTHER" id="PTHR16950:SF16">
    <property type="entry name" value="ZINC TRANSPORTER ZIP13"/>
    <property type="match status" value="1"/>
</dbReference>
<feature type="compositionally biased region" description="Basic residues" evidence="5">
    <location>
        <begin position="295"/>
        <end position="309"/>
    </location>
</feature>
<feature type="transmembrane region" description="Helical" evidence="6">
    <location>
        <begin position="424"/>
        <end position="442"/>
    </location>
</feature>
<evidence type="ECO:0000256" key="4">
    <source>
        <dbReference type="ARBA" id="ARBA00023136"/>
    </source>
</evidence>
<dbReference type="Pfam" id="PF02535">
    <property type="entry name" value="Zip"/>
    <property type="match status" value="1"/>
</dbReference>
<comment type="caution">
    <text evidence="7">The sequence shown here is derived from an EMBL/GenBank/DDBJ whole genome shotgun (WGS) entry which is preliminary data.</text>
</comment>
<feature type="region of interest" description="Disordered" evidence="5">
    <location>
        <begin position="278"/>
        <end position="342"/>
    </location>
</feature>
<reference evidence="7 8" key="1">
    <citation type="submission" date="2014-04" db="EMBL/GenBank/DDBJ databases">
        <title>A new species of microsporidia sheds light on the evolution of extreme parasitism.</title>
        <authorList>
            <person name="Haag K.L."/>
            <person name="James T.Y."/>
            <person name="Larsson R."/>
            <person name="Schaer T.M."/>
            <person name="Refardt D."/>
            <person name="Pombert J.-F."/>
            <person name="Ebert D."/>
        </authorList>
    </citation>
    <scope>NUCLEOTIDE SEQUENCE [LARGE SCALE GENOMIC DNA]</scope>
    <source>
        <strain evidence="7 8">UGP3</strain>
        <tissue evidence="7">Spores</tissue>
    </source>
</reference>
<feature type="compositionally biased region" description="Polar residues" evidence="5">
    <location>
        <begin position="11"/>
        <end position="30"/>
    </location>
</feature>
<organism evidence="7 8">
    <name type="scientific">Mitosporidium daphniae</name>
    <dbReference type="NCBI Taxonomy" id="1485682"/>
    <lineage>
        <taxon>Eukaryota</taxon>
        <taxon>Fungi</taxon>
        <taxon>Fungi incertae sedis</taxon>
        <taxon>Microsporidia</taxon>
        <taxon>Mitosporidium</taxon>
    </lineage>
</organism>
<dbReference type="InterPro" id="IPR003689">
    <property type="entry name" value="ZIP"/>
</dbReference>
<dbReference type="EMBL" id="JMKJ01000608">
    <property type="protein sequence ID" value="KGG49995.1"/>
    <property type="molecule type" value="Genomic_DNA"/>
</dbReference>
<feature type="compositionally biased region" description="Low complexity" evidence="5">
    <location>
        <begin position="318"/>
        <end position="332"/>
    </location>
</feature>
<evidence type="ECO:0000313" key="7">
    <source>
        <dbReference type="EMBL" id="KGG49995.1"/>
    </source>
</evidence>
<evidence type="ECO:0000313" key="8">
    <source>
        <dbReference type="Proteomes" id="UP000029725"/>
    </source>
</evidence>
<dbReference type="HOGENOM" id="CLU_536447_0_0_1"/>
<dbReference type="OrthoDB" id="200954at2759"/>
<feature type="transmembrane region" description="Helical" evidence="6">
    <location>
        <begin position="166"/>
        <end position="190"/>
    </location>
</feature>
<name>A0A098VM27_9MICR</name>
<proteinExistence type="predicted"/>
<dbReference type="PANTHER" id="PTHR16950">
    <property type="entry name" value="ZINC TRANSPORTER SLC39A7 HISTIDINE-RICH MEMBRANE PROTEIN KE4"/>
    <property type="match status" value="1"/>
</dbReference>